<dbReference type="InterPro" id="IPR000477">
    <property type="entry name" value="RT_dom"/>
</dbReference>
<organism evidence="2 3">
    <name type="scientific">Cordylochernes scorpioides</name>
    <dbReference type="NCBI Taxonomy" id="51811"/>
    <lineage>
        <taxon>Eukaryota</taxon>
        <taxon>Metazoa</taxon>
        <taxon>Ecdysozoa</taxon>
        <taxon>Arthropoda</taxon>
        <taxon>Chelicerata</taxon>
        <taxon>Arachnida</taxon>
        <taxon>Pseudoscorpiones</taxon>
        <taxon>Cheliferoidea</taxon>
        <taxon>Chernetidae</taxon>
        <taxon>Cordylochernes</taxon>
    </lineage>
</organism>
<keyword evidence="3" id="KW-1185">Reference proteome</keyword>
<evidence type="ECO:0000313" key="3">
    <source>
        <dbReference type="Proteomes" id="UP001235939"/>
    </source>
</evidence>
<dbReference type="Proteomes" id="UP001235939">
    <property type="component" value="Chromosome 10"/>
</dbReference>
<evidence type="ECO:0000313" key="2">
    <source>
        <dbReference type="EMBL" id="UYV72890.1"/>
    </source>
</evidence>
<evidence type="ECO:0000259" key="1">
    <source>
        <dbReference type="PROSITE" id="PS50878"/>
    </source>
</evidence>
<proteinExistence type="predicted"/>
<feature type="domain" description="Reverse transcriptase" evidence="1">
    <location>
        <begin position="1"/>
        <end position="92"/>
    </location>
</feature>
<dbReference type="PROSITE" id="PS50878">
    <property type="entry name" value="RT_POL"/>
    <property type="match status" value="1"/>
</dbReference>
<name>A0ABY6KZB4_9ARAC</name>
<gene>
    <name evidence="2" type="ORF">LAZ67_10001098</name>
</gene>
<accession>A0ABY6KZB4</accession>
<sequence length="290" mass="32176">MRQGSRLNAALFSIGVWPFIRHIESIMGRRCVVPYADDIALFIRHAAQFGVMLLTFEEFRMASGVVVNFDKNCGLCCRSWKYQKESPLGIIWTSESLSPMFHDHCRARGGAGVLHEDGGVRSSTIGRWLDYREGVSESILDWLVVKSATIGHVARPPGRGVRVIHHRSGDLTTRKGCLSPSQTSLVLVGPGHPPQVRWLDYRKGISVSGSVLPRLKVASGSISTPRNHQREIHPKSSKFYGNFSPSISTVKKWAALNLNVVACRLKMTHLKGSQKTATTLETIEKVHNIV</sequence>
<dbReference type="EMBL" id="CP092872">
    <property type="protein sequence ID" value="UYV72890.1"/>
    <property type="molecule type" value="Genomic_DNA"/>
</dbReference>
<reference evidence="2 3" key="1">
    <citation type="submission" date="2022-01" db="EMBL/GenBank/DDBJ databases">
        <title>A chromosomal length assembly of Cordylochernes scorpioides.</title>
        <authorList>
            <person name="Zeh D."/>
            <person name="Zeh J."/>
        </authorList>
    </citation>
    <scope>NUCLEOTIDE SEQUENCE [LARGE SCALE GENOMIC DNA]</scope>
    <source>
        <strain evidence="2">IN4F17</strain>
        <tissue evidence="2">Whole Body</tissue>
    </source>
</reference>
<protein>
    <recommendedName>
        <fullName evidence="1">Reverse transcriptase domain-containing protein</fullName>
    </recommendedName>
</protein>